<reference evidence="10" key="1">
    <citation type="journal article" date="2021" name="G3 (Bethesda)">
        <title>Genome and transcriptome analysis of the beet armyworm Spodoptera exigua reveals targets for pest control. .</title>
        <authorList>
            <person name="Simon S."/>
            <person name="Breeschoten T."/>
            <person name="Jansen H.J."/>
            <person name="Dirks R.P."/>
            <person name="Schranz M.E."/>
            <person name="Ros V.I.D."/>
        </authorList>
    </citation>
    <scope>NUCLEOTIDE SEQUENCE</scope>
    <source>
        <strain evidence="10">TB_SE_WUR_2020</strain>
    </source>
</reference>
<feature type="domain" description="Catalase core" evidence="9">
    <location>
        <begin position="1"/>
        <end position="355"/>
    </location>
</feature>
<dbReference type="GO" id="GO:0042744">
    <property type="term" value="P:hydrogen peroxide catabolic process"/>
    <property type="evidence" value="ECO:0007669"/>
    <property type="project" value="UniProtKB-KW"/>
</dbReference>
<dbReference type="AlphaFoldDB" id="A0A922M9X1"/>
<evidence type="ECO:0000313" key="10">
    <source>
        <dbReference type="EMBL" id="KAH9632527.1"/>
    </source>
</evidence>
<dbReference type="EMBL" id="JACEFF010000705">
    <property type="protein sequence ID" value="KAH9632527.1"/>
    <property type="molecule type" value="Genomic_DNA"/>
</dbReference>
<evidence type="ECO:0000256" key="8">
    <source>
        <dbReference type="PIRSR" id="PIRSR038928-2"/>
    </source>
</evidence>
<dbReference type="InterPro" id="IPR018028">
    <property type="entry name" value="Catalase"/>
</dbReference>
<evidence type="ECO:0000259" key="9">
    <source>
        <dbReference type="SMART" id="SM01060"/>
    </source>
</evidence>
<dbReference type="Gene3D" id="2.40.180.10">
    <property type="entry name" value="Catalase core domain"/>
    <property type="match status" value="1"/>
</dbReference>
<dbReference type="Pfam" id="PF06628">
    <property type="entry name" value="Catalase-rel"/>
    <property type="match status" value="1"/>
</dbReference>
<evidence type="ECO:0000256" key="2">
    <source>
        <dbReference type="ARBA" id="ARBA00022559"/>
    </source>
</evidence>
<evidence type="ECO:0000256" key="1">
    <source>
        <dbReference type="ARBA" id="ARBA00005329"/>
    </source>
</evidence>
<dbReference type="GO" id="GO:0005739">
    <property type="term" value="C:mitochondrion"/>
    <property type="evidence" value="ECO:0007669"/>
    <property type="project" value="TreeGrafter"/>
</dbReference>
<dbReference type="GO" id="GO:0020037">
    <property type="term" value="F:heme binding"/>
    <property type="evidence" value="ECO:0007669"/>
    <property type="project" value="InterPro"/>
</dbReference>
<accession>A0A922M9X1</accession>
<keyword evidence="2" id="KW-0575">Peroxidase</keyword>
<dbReference type="Pfam" id="PF00199">
    <property type="entry name" value="Catalase"/>
    <property type="match status" value="1"/>
</dbReference>
<dbReference type="GO" id="GO:0005777">
    <property type="term" value="C:peroxisome"/>
    <property type="evidence" value="ECO:0007669"/>
    <property type="project" value="TreeGrafter"/>
</dbReference>
<organism evidence="10 11">
    <name type="scientific">Spodoptera exigua</name>
    <name type="common">Beet armyworm</name>
    <name type="synonym">Noctua fulgens</name>
    <dbReference type="NCBI Taxonomy" id="7107"/>
    <lineage>
        <taxon>Eukaryota</taxon>
        <taxon>Metazoa</taxon>
        <taxon>Ecdysozoa</taxon>
        <taxon>Arthropoda</taxon>
        <taxon>Hexapoda</taxon>
        <taxon>Insecta</taxon>
        <taxon>Pterygota</taxon>
        <taxon>Neoptera</taxon>
        <taxon>Endopterygota</taxon>
        <taxon>Lepidoptera</taxon>
        <taxon>Glossata</taxon>
        <taxon>Ditrysia</taxon>
        <taxon>Noctuoidea</taxon>
        <taxon>Noctuidae</taxon>
        <taxon>Amphipyrinae</taxon>
        <taxon>Spodoptera</taxon>
    </lineage>
</organism>
<dbReference type="GO" id="GO:0042542">
    <property type="term" value="P:response to hydrogen peroxide"/>
    <property type="evidence" value="ECO:0007669"/>
    <property type="project" value="TreeGrafter"/>
</dbReference>
<feature type="binding site" description="axial binding residue" evidence="8">
    <location>
        <position position="301"/>
    </location>
    <ligand>
        <name>heme</name>
        <dbReference type="ChEBI" id="CHEBI:30413"/>
    </ligand>
    <ligandPart>
        <name>Fe</name>
        <dbReference type="ChEBI" id="CHEBI:18248"/>
    </ligandPart>
</feature>
<evidence type="ECO:0000256" key="3">
    <source>
        <dbReference type="ARBA" id="ARBA00022617"/>
    </source>
</evidence>
<comment type="caution">
    <text evidence="10">The sequence shown here is derived from an EMBL/GenBank/DDBJ whole genome shotgun (WGS) entry which is preliminary data.</text>
</comment>
<evidence type="ECO:0000256" key="4">
    <source>
        <dbReference type="ARBA" id="ARBA00022723"/>
    </source>
</evidence>
<name>A0A922M9X1_SPOEX</name>
<evidence type="ECO:0000256" key="5">
    <source>
        <dbReference type="ARBA" id="ARBA00023002"/>
    </source>
</evidence>
<protein>
    <recommendedName>
        <fullName evidence="9">Catalase core domain-containing protein</fullName>
    </recommendedName>
</protein>
<dbReference type="PRINTS" id="PR00067">
    <property type="entry name" value="CATALASE"/>
</dbReference>
<dbReference type="GO" id="GO:0004096">
    <property type="term" value="F:catalase activity"/>
    <property type="evidence" value="ECO:0007669"/>
    <property type="project" value="UniProtKB-EC"/>
</dbReference>
<dbReference type="PANTHER" id="PTHR11465:SF9">
    <property type="entry name" value="CATALASE"/>
    <property type="match status" value="1"/>
</dbReference>
<comment type="similarity">
    <text evidence="1">Belongs to the catalase family.</text>
</comment>
<sequence length="450" mass="51719">MDTVTKFNRERIPSRVIHAKGAGAFGYFEVTHDLNDICKAKVFNNVGKKTSVAVRFSPIIQEIGGIDTSRDARGFSVKFYTEDGNFDIVGLNMPVFGVHDPLFFPMFVHSRKKNPQTNQYDFNMFWDFVVRRPESVHNTLYIFSDAGISDGYRYMPGFSIHTYQVLNSKGEKFFVRFNFKPDEGIRNLDSLTAQKLAAVEPDYATRDLFNAISAGNFPSWTVYVQVLDLYDIQHADFDVFDSTKILPEEKYPLRPLGRLVLNQNQINYFAEIEQLAFCPNNLVPGILGAPDKLFEARRFAYRDAQDYRLGRNFENINVNKPIVETFTYNRDGRAPVEDNQGNVPNYYPNSYNGPVPYKENNKVDVIEIHEIAGDDFRQAREYYINTLTPAERNRLTKNIVDSLAAVTDPILKDKSIKVLEAVHLDLGLKVFEGLLERQSNYHEELKNIEY</sequence>
<dbReference type="InterPro" id="IPR010582">
    <property type="entry name" value="Catalase_immune_responsive"/>
</dbReference>
<dbReference type="SMART" id="SM01060">
    <property type="entry name" value="Catalase"/>
    <property type="match status" value="1"/>
</dbReference>
<dbReference type="InterPro" id="IPR020835">
    <property type="entry name" value="Catalase_sf"/>
</dbReference>
<dbReference type="InterPro" id="IPR024711">
    <property type="entry name" value="Catalase_clade1/3"/>
</dbReference>
<comment type="cofactor">
    <cofactor evidence="8">
        <name>heme</name>
        <dbReference type="ChEBI" id="CHEBI:30413"/>
    </cofactor>
</comment>
<keyword evidence="7" id="KW-0376">Hydrogen peroxide</keyword>
<evidence type="ECO:0000313" key="11">
    <source>
        <dbReference type="Proteomes" id="UP000814243"/>
    </source>
</evidence>
<proteinExistence type="inferred from homology"/>
<evidence type="ECO:0000256" key="7">
    <source>
        <dbReference type="ARBA" id="ARBA00023324"/>
    </source>
</evidence>
<dbReference type="InterPro" id="IPR011614">
    <property type="entry name" value="Catalase_core"/>
</dbReference>
<gene>
    <name evidence="10" type="ORF">HF086_004542</name>
</gene>
<keyword evidence="4 8" id="KW-0479">Metal-binding</keyword>
<evidence type="ECO:0000256" key="6">
    <source>
        <dbReference type="ARBA" id="ARBA00023004"/>
    </source>
</evidence>
<dbReference type="SUPFAM" id="SSF56634">
    <property type="entry name" value="Heme-dependent catalase-like"/>
    <property type="match status" value="1"/>
</dbReference>
<keyword evidence="3 8" id="KW-0349">Heme</keyword>
<dbReference type="Proteomes" id="UP000814243">
    <property type="component" value="Unassembled WGS sequence"/>
</dbReference>
<dbReference type="GO" id="GO:0046872">
    <property type="term" value="F:metal ion binding"/>
    <property type="evidence" value="ECO:0007669"/>
    <property type="project" value="UniProtKB-KW"/>
</dbReference>
<dbReference type="PROSITE" id="PS51402">
    <property type="entry name" value="CATALASE_3"/>
    <property type="match status" value="1"/>
</dbReference>
<keyword evidence="5" id="KW-0560">Oxidoreductase</keyword>
<keyword evidence="6 8" id="KW-0408">Iron</keyword>
<dbReference type="PANTHER" id="PTHR11465">
    <property type="entry name" value="CATALASE"/>
    <property type="match status" value="1"/>
</dbReference>
<dbReference type="PIRSF" id="PIRSF038928">
    <property type="entry name" value="Catalase_clade1-3"/>
    <property type="match status" value="1"/>
</dbReference>